<dbReference type="AlphaFoldDB" id="A0A069SGC9"/>
<evidence type="ECO:0000313" key="2">
    <source>
        <dbReference type="Proteomes" id="UP000027661"/>
    </source>
</evidence>
<protein>
    <submittedName>
        <fullName evidence="1">Uncharacterized protein</fullName>
    </submittedName>
</protein>
<accession>A0A069SGC9</accession>
<sequence length="41" mass="4831">MKSNSRQYMKYARLHFLDVIGHIPMYYVFLPDIPKTTGIAN</sequence>
<proteinExistence type="predicted"/>
<organism evidence="1 2">
    <name type="scientific">Phocaeicola vulgatus str. 3975 RP4</name>
    <dbReference type="NCBI Taxonomy" id="1339352"/>
    <lineage>
        <taxon>Bacteria</taxon>
        <taxon>Pseudomonadati</taxon>
        <taxon>Bacteroidota</taxon>
        <taxon>Bacteroidia</taxon>
        <taxon>Bacteroidales</taxon>
        <taxon>Bacteroidaceae</taxon>
        <taxon>Phocaeicola</taxon>
    </lineage>
</organism>
<dbReference type="EMBL" id="JNHM01000031">
    <property type="protein sequence ID" value="KDS53313.1"/>
    <property type="molecule type" value="Genomic_DNA"/>
</dbReference>
<comment type="caution">
    <text evidence="1">The sequence shown here is derived from an EMBL/GenBank/DDBJ whole genome shotgun (WGS) entry which is preliminary data.</text>
</comment>
<dbReference type="Proteomes" id="UP000027661">
    <property type="component" value="Unassembled WGS sequence"/>
</dbReference>
<evidence type="ECO:0000313" key="1">
    <source>
        <dbReference type="EMBL" id="KDS53313.1"/>
    </source>
</evidence>
<gene>
    <name evidence="1" type="ORF">M099_2623</name>
</gene>
<dbReference type="PATRIC" id="fig|1339352.3.peg.2520"/>
<reference evidence="1 2" key="1">
    <citation type="submission" date="2014-04" db="EMBL/GenBank/DDBJ databases">
        <authorList>
            <person name="Sears C."/>
            <person name="Carroll K."/>
            <person name="Sack B.R."/>
            <person name="Qadri F."/>
            <person name="Myers L.L."/>
            <person name="Chung G.-T."/>
            <person name="Escheverria P."/>
            <person name="Fraser C.M."/>
            <person name="Sadzewicz L."/>
            <person name="Shefchek K.A."/>
            <person name="Tallon L."/>
            <person name="Das S.P."/>
            <person name="Daugherty S."/>
            <person name="Mongodin E.F."/>
        </authorList>
    </citation>
    <scope>NUCLEOTIDE SEQUENCE [LARGE SCALE GENOMIC DNA]</scope>
    <source>
        <strain evidence="1 2">3975 RP4</strain>
    </source>
</reference>
<name>A0A069SGC9_PHOVU</name>